<accession>A0A1D9P3C5</accession>
<dbReference type="AlphaFoldDB" id="A0A1D9P3C5"/>
<proteinExistence type="predicted"/>
<dbReference type="RefSeq" id="WP_071176665.1">
    <property type="nucleotide sequence ID" value="NZ_CP017831.1"/>
</dbReference>
<name>A0A1D9P3C5_9FIRM</name>
<evidence type="ECO:0000313" key="2">
    <source>
        <dbReference type="Proteomes" id="UP000179284"/>
    </source>
</evidence>
<dbReference type="Pfam" id="PF14305">
    <property type="entry name" value="ATPgrasp_TupA"/>
    <property type="match status" value="1"/>
</dbReference>
<reference evidence="2" key="1">
    <citation type="submission" date="2016-10" db="EMBL/GenBank/DDBJ databases">
        <title>The complete genome sequence of the rumen bacterium Butyrivibrio hungatei MB2003.</title>
        <authorList>
            <person name="Palevich N."/>
            <person name="Kelly W.J."/>
            <person name="Leahy S.C."/>
            <person name="Altermann E."/>
            <person name="Rakonjac J."/>
            <person name="Attwood G.T."/>
        </authorList>
    </citation>
    <scope>NUCLEOTIDE SEQUENCE [LARGE SCALE GENOMIC DNA]</scope>
    <source>
        <strain evidence="2">MB2003</strain>
    </source>
</reference>
<dbReference type="KEGG" id="bhu:bhn_I1986"/>
<dbReference type="OrthoDB" id="9791827at2"/>
<dbReference type="EMBL" id="CP017831">
    <property type="protein sequence ID" value="AOZ97019.1"/>
    <property type="molecule type" value="Genomic_DNA"/>
</dbReference>
<evidence type="ECO:0000313" key="1">
    <source>
        <dbReference type="EMBL" id="AOZ97019.1"/>
    </source>
</evidence>
<gene>
    <name evidence="1" type="ORF">bhn_I1986</name>
</gene>
<dbReference type="SUPFAM" id="SSF56059">
    <property type="entry name" value="Glutathione synthetase ATP-binding domain-like"/>
    <property type="match status" value="1"/>
</dbReference>
<protein>
    <submittedName>
        <fullName evidence="1">TupA-like ATPgrasp polysaccharide biosynthesis protein</fullName>
    </submittedName>
</protein>
<sequence>MGIRKSLKFREAKNRIYSAMRIIPDRAYIKLMFWARVGKWPDLNNPETYNEKLQWMKMYDRNPYYCNLVDKYKAREIAGKIIGEEYLVPSYGVWDKFDDIDFDSLPEKFVIKCTHDSGGIVICQDKKDFDKKEAKKRITNSLRLNYFWIGREWPYKNLSPRIIVEQYLEDTKHNEVRDYKFFCFDGRPKLMYIATNRQGKSETYFDFFDMDGNHLDIVNAHSNAPVIPDLPCKFEEMKLLAEKLSTGLKHVRIDFYEVNGKVFFGEFTLFHMSGFRRFIPDKWDRIIGDWLNLS</sequence>
<dbReference type="InterPro" id="IPR029465">
    <property type="entry name" value="ATPgrasp_TupA"/>
</dbReference>
<dbReference type="Proteomes" id="UP000179284">
    <property type="component" value="Chromosome I"/>
</dbReference>
<keyword evidence="2" id="KW-1185">Reference proteome</keyword>
<organism evidence="1 2">
    <name type="scientific">Butyrivibrio hungatei</name>
    <dbReference type="NCBI Taxonomy" id="185008"/>
    <lineage>
        <taxon>Bacteria</taxon>
        <taxon>Bacillati</taxon>
        <taxon>Bacillota</taxon>
        <taxon>Clostridia</taxon>
        <taxon>Lachnospirales</taxon>
        <taxon>Lachnospiraceae</taxon>
        <taxon>Butyrivibrio</taxon>
    </lineage>
</organism>